<keyword evidence="2" id="KW-1133">Transmembrane helix</keyword>
<dbReference type="EMBL" id="BJWL01000011">
    <property type="protein sequence ID" value="GFY95737.1"/>
    <property type="molecule type" value="Genomic_DNA"/>
</dbReference>
<keyword evidence="2" id="KW-0812">Transmembrane</keyword>
<sequence length="383" mass="42868">MWRQRITPLQQRICPCLVLFRVARNRKLVQLMEISRGKEKPKDPESLNDSTKVNPNSSKNDDHNKDVNPKGSKSDDHNKDTNPKGSESDDHKKDVNPKDSKIVDPNKDVNPKGSKNDDPNKDVNPKGSKSDDHNKASSSQSIQKQNNEGKEKTDGKIDSHSGSDGSCEGSTNRCSIQKTLTACIQGLENGSKELVLLIHNERESPLKVNITIPTSLKKVMGEHEIPKQQTKRINVPWRTDQSTEIELNAGKEMCKLHVGPYPAKGNFLQRLPSYYKQVTPIYGAYLLFLIALVVGGTWACCKFRKRRRQDGGIPYQELEMGLPESASAVNVDSTEGWDEVWDDDWDEDKAVKSPGGRHIGSISANGLTARSSNRDGWERDWDD</sequence>
<feature type="transmembrane region" description="Helical" evidence="2">
    <location>
        <begin position="282"/>
        <end position="301"/>
    </location>
</feature>
<feature type="domain" description="DUF7356" evidence="3">
    <location>
        <begin position="159"/>
        <end position="260"/>
    </location>
</feature>
<feature type="compositionally biased region" description="Basic and acidic residues" evidence="1">
    <location>
        <begin position="147"/>
        <end position="161"/>
    </location>
</feature>
<organism evidence="4 5">
    <name type="scientific">Actinidia rufa</name>
    <dbReference type="NCBI Taxonomy" id="165716"/>
    <lineage>
        <taxon>Eukaryota</taxon>
        <taxon>Viridiplantae</taxon>
        <taxon>Streptophyta</taxon>
        <taxon>Embryophyta</taxon>
        <taxon>Tracheophyta</taxon>
        <taxon>Spermatophyta</taxon>
        <taxon>Magnoliopsida</taxon>
        <taxon>eudicotyledons</taxon>
        <taxon>Gunneridae</taxon>
        <taxon>Pentapetalae</taxon>
        <taxon>asterids</taxon>
        <taxon>Ericales</taxon>
        <taxon>Actinidiaceae</taxon>
        <taxon>Actinidia</taxon>
    </lineage>
</organism>
<evidence type="ECO:0000256" key="1">
    <source>
        <dbReference type="SAM" id="MobiDB-lite"/>
    </source>
</evidence>
<feature type="compositionally biased region" description="Polar residues" evidence="1">
    <location>
        <begin position="162"/>
        <end position="171"/>
    </location>
</feature>
<feature type="compositionally biased region" description="Basic and acidic residues" evidence="1">
    <location>
        <begin position="59"/>
        <end position="135"/>
    </location>
</feature>
<evidence type="ECO:0000313" key="4">
    <source>
        <dbReference type="EMBL" id="GFY95737.1"/>
    </source>
</evidence>
<keyword evidence="2" id="KW-0472">Membrane</keyword>
<proteinExistence type="predicted"/>
<dbReference type="OrthoDB" id="785602at2759"/>
<reference evidence="4 5" key="1">
    <citation type="submission" date="2019-07" db="EMBL/GenBank/DDBJ databases">
        <title>De Novo Assembly of kiwifruit Actinidia rufa.</title>
        <authorList>
            <person name="Sugita-Konishi S."/>
            <person name="Sato K."/>
            <person name="Mori E."/>
            <person name="Abe Y."/>
            <person name="Kisaki G."/>
            <person name="Hamano K."/>
            <person name="Suezawa K."/>
            <person name="Otani M."/>
            <person name="Fukuda T."/>
            <person name="Manabe T."/>
            <person name="Gomi K."/>
            <person name="Tabuchi M."/>
            <person name="Akimitsu K."/>
            <person name="Kataoka I."/>
        </authorList>
    </citation>
    <scope>NUCLEOTIDE SEQUENCE [LARGE SCALE GENOMIC DNA]</scope>
    <source>
        <strain evidence="5">cv. Fuchu</strain>
    </source>
</reference>
<feature type="region of interest" description="Disordered" evidence="1">
    <location>
        <begin position="35"/>
        <end position="171"/>
    </location>
</feature>
<dbReference type="Proteomes" id="UP000585474">
    <property type="component" value="Unassembled WGS sequence"/>
</dbReference>
<evidence type="ECO:0000313" key="5">
    <source>
        <dbReference type="Proteomes" id="UP000585474"/>
    </source>
</evidence>
<feature type="compositionally biased region" description="Polar residues" evidence="1">
    <location>
        <begin position="362"/>
        <end position="371"/>
    </location>
</feature>
<dbReference type="AlphaFoldDB" id="A0A7J0FCV2"/>
<dbReference type="InterPro" id="IPR055780">
    <property type="entry name" value="DUF7356"/>
</dbReference>
<comment type="caution">
    <text evidence="4">The sequence shown here is derived from an EMBL/GenBank/DDBJ whole genome shotgun (WGS) entry which is preliminary data.</text>
</comment>
<accession>A0A7J0FCV2</accession>
<feature type="region of interest" description="Disordered" evidence="1">
    <location>
        <begin position="351"/>
        <end position="383"/>
    </location>
</feature>
<feature type="compositionally biased region" description="Basic and acidic residues" evidence="1">
    <location>
        <begin position="372"/>
        <end position="383"/>
    </location>
</feature>
<keyword evidence="5" id="KW-1185">Reference proteome</keyword>
<evidence type="ECO:0000259" key="3">
    <source>
        <dbReference type="Pfam" id="PF24053"/>
    </source>
</evidence>
<name>A0A7J0FCV2_9ERIC</name>
<gene>
    <name evidence="4" type="ORF">Acr_11g0000430</name>
</gene>
<feature type="compositionally biased region" description="Polar residues" evidence="1">
    <location>
        <begin position="136"/>
        <end position="146"/>
    </location>
</feature>
<evidence type="ECO:0000256" key="2">
    <source>
        <dbReference type="SAM" id="Phobius"/>
    </source>
</evidence>
<feature type="compositionally biased region" description="Basic and acidic residues" evidence="1">
    <location>
        <begin position="35"/>
        <end position="45"/>
    </location>
</feature>
<dbReference type="PANTHER" id="PTHR34200">
    <property type="entry name" value="DENTIN SIALOPHOSPHOPROTEIN-LIKE ISOFORM X1"/>
    <property type="match status" value="1"/>
</dbReference>
<dbReference type="Pfam" id="PF24053">
    <property type="entry name" value="DUF7356"/>
    <property type="match status" value="1"/>
</dbReference>
<protein>
    <recommendedName>
        <fullName evidence="3">DUF7356 domain-containing protein</fullName>
    </recommendedName>
</protein>
<dbReference type="PANTHER" id="PTHR34200:SF2">
    <property type="entry name" value="TRANSMEMBRANE PROTEIN"/>
    <property type="match status" value="1"/>
</dbReference>
<feature type="compositionally biased region" description="Polar residues" evidence="1">
    <location>
        <begin position="47"/>
        <end position="58"/>
    </location>
</feature>